<dbReference type="Gene3D" id="3.90.1200.10">
    <property type="match status" value="1"/>
</dbReference>
<dbReference type="Proteomes" id="UP000596857">
    <property type="component" value="Unassembled WGS sequence"/>
</dbReference>
<dbReference type="PANTHER" id="PTHR21064">
    <property type="entry name" value="AMINOGLYCOSIDE PHOSPHOTRANSFERASE DOMAIN-CONTAINING PROTEIN-RELATED"/>
    <property type="match status" value="1"/>
</dbReference>
<dbReference type="PANTHER" id="PTHR21064:SF6">
    <property type="entry name" value="AMINOGLYCOSIDE PHOSPHOTRANSFERASE DOMAIN-CONTAINING PROTEIN"/>
    <property type="match status" value="1"/>
</dbReference>
<accession>A0ABX1YIU3</accession>
<comment type="caution">
    <text evidence="3">The sequence shown here is derived from an EMBL/GenBank/DDBJ whole genome shotgun (WGS) entry which is preliminary data.</text>
</comment>
<sequence length="390" mass="44655">MSSTYIEMREGVEQDSFFFCAKNELQLFIIYVLPVSRPYNYRHTYAGGRKMTEHSLWSGITGEPSRSLWRSGRNIALRALAEYDLEWNRIELIGMSDSVTFRIETEDSGSFLLRIHGERFSREEILSELEWTRYLNQTAGFVVPQGLASSGGGYILETGSEERQLAWVTVMHWVEGEFVEGNLPDDHIFRMGKMLAGMHEAGTPFVPSAGFTRPVWGAASFKLEWSKLEEHHAVMVTEEQWKLYQAAAAKIRTDLEAIQPDSSSYGLIHGDLHSGNVVFDQGEPRAIDFGRCGYGYFLYDMAAALLELSPGQRGSLIQGYSSVRELEPDYERKLECFFVMIMIGNYSHHISNPDEIPGLREEQPYALAYLREYLQGERFLFRRIEPFVIE</sequence>
<dbReference type="InterPro" id="IPR011009">
    <property type="entry name" value="Kinase-like_dom_sf"/>
</dbReference>
<proteinExistence type="inferred from homology"/>
<dbReference type="InterPro" id="IPR002575">
    <property type="entry name" value="Aminoglycoside_PTrfase"/>
</dbReference>
<evidence type="ECO:0000256" key="1">
    <source>
        <dbReference type="ARBA" id="ARBA00038240"/>
    </source>
</evidence>
<dbReference type="SUPFAM" id="SSF56112">
    <property type="entry name" value="Protein kinase-like (PK-like)"/>
    <property type="match status" value="1"/>
</dbReference>
<reference evidence="3 4" key="1">
    <citation type="submission" date="2019-10" db="EMBL/GenBank/DDBJ databases">
        <title>Description of Paenibacillus terricola sp. nov.</title>
        <authorList>
            <person name="Carlier A."/>
            <person name="Qi S."/>
        </authorList>
    </citation>
    <scope>NUCLEOTIDE SEQUENCE [LARGE SCALE GENOMIC DNA]</scope>
    <source>
        <strain evidence="3 4">LMG 31459</strain>
    </source>
</reference>
<dbReference type="Pfam" id="PF01636">
    <property type="entry name" value="APH"/>
    <property type="match status" value="1"/>
</dbReference>
<name>A0ABX1YIU3_9BACL</name>
<evidence type="ECO:0000313" key="3">
    <source>
        <dbReference type="EMBL" id="NOU80952.1"/>
    </source>
</evidence>
<feature type="domain" description="Aminoglycoside phosphotransferase" evidence="2">
    <location>
        <begin position="97"/>
        <end position="330"/>
    </location>
</feature>
<gene>
    <name evidence="3" type="ORF">GC101_19000</name>
</gene>
<dbReference type="EMBL" id="WHOB01000059">
    <property type="protein sequence ID" value="NOU80952.1"/>
    <property type="molecule type" value="Genomic_DNA"/>
</dbReference>
<organism evidence="3 4">
    <name type="scientific">Paenibacillus phytohabitans</name>
    <dbReference type="NCBI Taxonomy" id="2654978"/>
    <lineage>
        <taxon>Bacteria</taxon>
        <taxon>Bacillati</taxon>
        <taxon>Bacillota</taxon>
        <taxon>Bacilli</taxon>
        <taxon>Bacillales</taxon>
        <taxon>Paenibacillaceae</taxon>
        <taxon>Paenibacillus</taxon>
    </lineage>
</organism>
<dbReference type="InterPro" id="IPR050249">
    <property type="entry name" value="Pseudomonas-type_ThrB"/>
</dbReference>
<protein>
    <submittedName>
        <fullName evidence="3">Phosphotransferase</fullName>
    </submittedName>
</protein>
<keyword evidence="4" id="KW-1185">Reference proteome</keyword>
<evidence type="ECO:0000259" key="2">
    <source>
        <dbReference type="Pfam" id="PF01636"/>
    </source>
</evidence>
<comment type="similarity">
    <text evidence="1">Belongs to the pseudomonas-type ThrB family.</text>
</comment>
<evidence type="ECO:0000313" key="4">
    <source>
        <dbReference type="Proteomes" id="UP000596857"/>
    </source>
</evidence>